<evidence type="ECO:0000256" key="2">
    <source>
        <dbReference type="ARBA" id="ARBA00023315"/>
    </source>
</evidence>
<dbReference type="Gene3D" id="3.40.47.10">
    <property type="match status" value="2"/>
</dbReference>
<dbReference type="PANTHER" id="PTHR34069:SF2">
    <property type="entry name" value="BETA-KETOACYL-[ACYL-CARRIER-PROTEIN] SYNTHASE III"/>
    <property type="match status" value="1"/>
</dbReference>
<dbReference type="CDD" id="cd00827">
    <property type="entry name" value="init_cond_enzymes"/>
    <property type="match status" value="1"/>
</dbReference>
<evidence type="ECO:0000259" key="4">
    <source>
        <dbReference type="Pfam" id="PF08545"/>
    </source>
</evidence>
<dbReference type="GO" id="GO:0004315">
    <property type="term" value="F:3-oxoacyl-[acyl-carrier-protein] synthase activity"/>
    <property type="evidence" value="ECO:0007669"/>
    <property type="project" value="InterPro"/>
</dbReference>
<gene>
    <name evidence="5" type="ORF">DFR70_109117</name>
</gene>
<reference evidence="5 6" key="1">
    <citation type="submission" date="2018-05" db="EMBL/GenBank/DDBJ databases">
        <title>Genomic Encyclopedia of Type Strains, Phase IV (KMG-IV): sequencing the most valuable type-strain genomes for metagenomic binning, comparative biology and taxonomic classification.</title>
        <authorList>
            <person name="Goeker M."/>
        </authorList>
    </citation>
    <scope>NUCLEOTIDE SEQUENCE [LARGE SCALE GENOMIC DNA]</scope>
    <source>
        <strain evidence="5 6">DSM 44704</strain>
    </source>
</reference>
<name>A0A318K0S4_9NOCA</name>
<dbReference type="Pfam" id="PF08541">
    <property type="entry name" value="ACP_syn_III_C"/>
    <property type="match status" value="1"/>
</dbReference>
<keyword evidence="2" id="KW-0012">Acyltransferase</keyword>
<dbReference type="InterPro" id="IPR016039">
    <property type="entry name" value="Thiolase-like"/>
</dbReference>
<dbReference type="PANTHER" id="PTHR34069">
    <property type="entry name" value="3-OXOACYL-[ACYL-CARRIER-PROTEIN] SYNTHASE 3"/>
    <property type="match status" value="1"/>
</dbReference>
<dbReference type="GO" id="GO:0006633">
    <property type="term" value="P:fatty acid biosynthetic process"/>
    <property type="evidence" value="ECO:0007669"/>
    <property type="project" value="InterPro"/>
</dbReference>
<keyword evidence="6" id="KW-1185">Reference proteome</keyword>
<dbReference type="AlphaFoldDB" id="A0A318K0S4"/>
<protein>
    <submittedName>
        <fullName evidence="5">3-oxoacyl-[acyl-carrier-protein] synthase-3/clorobiocin biosynthesis protein CloN2</fullName>
    </submittedName>
</protein>
<feature type="domain" description="Beta-ketoacyl-[acyl-carrier-protein] synthase III N-terminal" evidence="4">
    <location>
        <begin position="107"/>
        <end position="178"/>
    </location>
</feature>
<dbReference type="EMBL" id="QJKF01000009">
    <property type="protein sequence ID" value="PXX60926.1"/>
    <property type="molecule type" value="Genomic_DNA"/>
</dbReference>
<dbReference type="OrthoDB" id="7055207at2"/>
<proteinExistence type="predicted"/>
<evidence type="ECO:0000256" key="1">
    <source>
        <dbReference type="ARBA" id="ARBA00022679"/>
    </source>
</evidence>
<organism evidence="5 6">
    <name type="scientific">Nocardia tenerifensis</name>
    <dbReference type="NCBI Taxonomy" id="228006"/>
    <lineage>
        <taxon>Bacteria</taxon>
        <taxon>Bacillati</taxon>
        <taxon>Actinomycetota</taxon>
        <taxon>Actinomycetes</taxon>
        <taxon>Mycobacteriales</taxon>
        <taxon>Nocardiaceae</taxon>
        <taxon>Nocardia</taxon>
    </lineage>
</organism>
<comment type="caution">
    <text evidence="5">The sequence shown here is derived from an EMBL/GenBank/DDBJ whole genome shotgun (WGS) entry which is preliminary data.</text>
</comment>
<dbReference type="Pfam" id="PF08545">
    <property type="entry name" value="ACP_syn_III"/>
    <property type="match status" value="1"/>
</dbReference>
<dbReference type="InterPro" id="IPR013747">
    <property type="entry name" value="ACP_syn_III_C"/>
</dbReference>
<dbReference type="InterPro" id="IPR013751">
    <property type="entry name" value="ACP_syn_III_N"/>
</dbReference>
<evidence type="ECO:0000313" key="6">
    <source>
        <dbReference type="Proteomes" id="UP000247569"/>
    </source>
</evidence>
<evidence type="ECO:0000259" key="3">
    <source>
        <dbReference type="Pfam" id="PF08541"/>
    </source>
</evidence>
<dbReference type="RefSeq" id="WP_040740410.1">
    <property type="nucleotide sequence ID" value="NZ_QJKF01000009.1"/>
</dbReference>
<keyword evidence="1" id="KW-0808">Transferase</keyword>
<sequence length="348" mass="37173">MRTPDTFIAALGSFLPATVTTEQAVAQGLYPAETAEIHELGGAAVAGPIPAPEMALRAAEIAVKRSGLAADEFDLMLYASTWLQGPEGWLPHPYLQRHLVGPIPALEVRQGCNGMFSALSMAYEYLRADADRRSALLVAADNFGTPLMDRWRMSALFIAGDAASAVVLTKTDGFAQLLSVCSTSIPEAEEIHRASEPLFPPGVSLGRAPDFFARLQEITAKVAAAPESPLGAAMARVREEIPVVVGQALDEAGIGLDDIARVAFLNCSREATEQRCMVPLGLPMEKSTWDFGRMIGHCSASDQILSFEHLITTGQLRAGQYLLLFGSAPGVLLSAAVIKVLRDPGWTE</sequence>
<dbReference type="Proteomes" id="UP000247569">
    <property type="component" value="Unassembled WGS sequence"/>
</dbReference>
<evidence type="ECO:0000313" key="5">
    <source>
        <dbReference type="EMBL" id="PXX60926.1"/>
    </source>
</evidence>
<dbReference type="GO" id="GO:0044550">
    <property type="term" value="P:secondary metabolite biosynthetic process"/>
    <property type="evidence" value="ECO:0007669"/>
    <property type="project" value="TreeGrafter"/>
</dbReference>
<accession>A0A318K0S4</accession>
<feature type="domain" description="Beta-ketoacyl-[acyl-carrier-protein] synthase III C-terminal" evidence="3">
    <location>
        <begin position="249"/>
        <end position="339"/>
    </location>
</feature>
<dbReference type="SUPFAM" id="SSF53901">
    <property type="entry name" value="Thiolase-like"/>
    <property type="match status" value="1"/>
</dbReference>